<dbReference type="AlphaFoldDB" id="A0AAD1UDA8"/>
<evidence type="ECO:0000313" key="3">
    <source>
        <dbReference type="EMBL" id="CAI2365122.1"/>
    </source>
</evidence>
<evidence type="ECO:0000313" key="4">
    <source>
        <dbReference type="Proteomes" id="UP001295684"/>
    </source>
</evidence>
<comment type="caution">
    <text evidence="3">The sequence shown here is derived from an EMBL/GenBank/DDBJ whole genome shotgun (WGS) entry which is preliminary data.</text>
</comment>
<accession>A0AAD1UDA8</accession>
<feature type="region of interest" description="Disordered" evidence="2">
    <location>
        <begin position="140"/>
        <end position="160"/>
    </location>
</feature>
<protein>
    <submittedName>
        <fullName evidence="3">Uncharacterized protein</fullName>
    </submittedName>
</protein>
<gene>
    <name evidence="3" type="ORF">ECRASSUSDP1_LOCUS6472</name>
</gene>
<feature type="region of interest" description="Disordered" evidence="2">
    <location>
        <begin position="269"/>
        <end position="298"/>
    </location>
</feature>
<reference evidence="3" key="1">
    <citation type="submission" date="2023-07" db="EMBL/GenBank/DDBJ databases">
        <authorList>
            <consortium name="AG Swart"/>
            <person name="Singh M."/>
            <person name="Singh A."/>
            <person name="Seah K."/>
            <person name="Emmerich C."/>
        </authorList>
    </citation>
    <scope>NUCLEOTIDE SEQUENCE</scope>
    <source>
        <strain evidence="3">DP1</strain>
    </source>
</reference>
<proteinExistence type="predicted"/>
<dbReference type="Proteomes" id="UP001295684">
    <property type="component" value="Unassembled WGS sequence"/>
</dbReference>
<feature type="coiled-coil region" evidence="1">
    <location>
        <begin position="344"/>
        <end position="388"/>
    </location>
</feature>
<evidence type="ECO:0000256" key="2">
    <source>
        <dbReference type="SAM" id="MobiDB-lite"/>
    </source>
</evidence>
<keyword evidence="4" id="KW-1185">Reference proteome</keyword>
<evidence type="ECO:0000256" key="1">
    <source>
        <dbReference type="SAM" id="Coils"/>
    </source>
</evidence>
<organism evidence="3 4">
    <name type="scientific">Euplotes crassus</name>
    <dbReference type="NCBI Taxonomy" id="5936"/>
    <lineage>
        <taxon>Eukaryota</taxon>
        <taxon>Sar</taxon>
        <taxon>Alveolata</taxon>
        <taxon>Ciliophora</taxon>
        <taxon>Intramacronucleata</taxon>
        <taxon>Spirotrichea</taxon>
        <taxon>Hypotrichia</taxon>
        <taxon>Euplotida</taxon>
        <taxon>Euplotidae</taxon>
        <taxon>Moneuplotes</taxon>
    </lineage>
</organism>
<dbReference type="EMBL" id="CAMPGE010006274">
    <property type="protein sequence ID" value="CAI2365122.1"/>
    <property type="molecule type" value="Genomic_DNA"/>
</dbReference>
<keyword evidence="1" id="KW-0175">Coiled coil</keyword>
<feature type="region of interest" description="Disordered" evidence="2">
    <location>
        <begin position="464"/>
        <end position="495"/>
    </location>
</feature>
<name>A0AAD1UDA8_EUPCR</name>
<sequence>MNGDKRAGMHSVDIKSVSPLEYRKKRLGRKVTLPDTFPEKVLEIESWIDKGEFVKEDLDELMLIYSQVVEYYNSINSEKASYYADRIQVTLMKPNVLERMMLSSKEPNEVLKKDQEIISKREQEKKMDHNQRSIKKTQEYNRKKKERSHEMIKEKKKTLEKSIEETHRAEDTSVDHVAKDLIKQSTDFHKRLAERRRKNGFINSCKNANSQSFFKFESTNLGNRFEKDSSTIIQNVSIIKKEASDIEDDESFSLELLNKLPDTTTSTLNITNKTPNAPPHDNLKIGTSLSEENEEEESEDELLEENLKEIWKECEKVFETIQVEKEEATNKFIEELTTKKFELIAELKAEMKIRLSQADNEQEKSSIEQEYQNKITKTEINLKREKDEGLSDIKNRFFKRKKSIMSKIDIESAKSKLKASFQSKNMSFLSTPSSHSFYLSPYEQSPKKAAQVEGLVSKEYVMKPSPKTLLSPSAPPKNMPKTPTRMKKIDFGLPN</sequence>